<dbReference type="Proteomes" id="UP000640786">
    <property type="component" value="Unassembled WGS sequence"/>
</dbReference>
<evidence type="ECO:0000313" key="1">
    <source>
        <dbReference type="EMBL" id="MBD7945100.1"/>
    </source>
</evidence>
<evidence type="ECO:0000313" key="2">
    <source>
        <dbReference type="Proteomes" id="UP000640786"/>
    </source>
</evidence>
<keyword evidence="2" id="KW-1185">Reference proteome</keyword>
<reference evidence="1 2" key="1">
    <citation type="submission" date="2020-08" db="EMBL/GenBank/DDBJ databases">
        <title>A Genomic Blueprint of the Chicken Gut Microbiome.</title>
        <authorList>
            <person name="Gilroy R."/>
            <person name="Ravi A."/>
            <person name="Getino M."/>
            <person name="Pursley I."/>
            <person name="Horton D.L."/>
            <person name="Alikhan N.-F."/>
            <person name="Baker D."/>
            <person name="Gharbi K."/>
            <person name="Hall N."/>
            <person name="Watson M."/>
            <person name="Adriaenssens E.M."/>
            <person name="Foster-Nyarko E."/>
            <person name="Jarju S."/>
            <person name="Secka A."/>
            <person name="Antonio M."/>
            <person name="Oren A."/>
            <person name="Chaudhuri R."/>
            <person name="La Ragione R.M."/>
            <person name="Hildebrand F."/>
            <person name="Pallen M.J."/>
        </authorList>
    </citation>
    <scope>NUCLEOTIDE SEQUENCE [LARGE SCALE GENOMIC DNA]</scope>
    <source>
        <strain evidence="1 2">Sa2BUA9</strain>
    </source>
</reference>
<name>A0ABR8RBH0_9BACI</name>
<proteinExistence type="predicted"/>
<sequence>MKIHWINGQYSEDNRIFDTKNEVYEWSNSLYGDFLGYLVSKVNVGYTTPDEKVINSLEKLIPKWANYLNIMVVVQKDKINVNNKYLYRIWTLF</sequence>
<organism evidence="1 2">
    <name type="scientific">Psychrobacillus faecigallinarum</name>
    <dbReference type="NCBI Taxonomy" id="2762235"/>
    <lineage>
        <taxon>Bacteria</taxon>
        <taxon>Bacillati</taxon>
        <taxon>Bacillota</taxon>
        <taxon>Bacilli</taxon>
        <taxon>Bacillales</taxon>
        <taxon>Bacillaceae</taxon>
        <taxon>Psychrobacillus</taxon>
    </lineage>
</organism>
<gene>
    <name evidence="1" type="ORF">H9650_13320</name>
</gene>
<dbReference type="RefSeq" id="WP_191697413.1">
    <property type="nucleotide sequence ID" value="NZ_JACSQO010000007.1"/>
</dbReference>
<dbReference type="EMBL" id="JACSQO010000007">
    <property type="protein sequence ID" value="MBD7945100.1"/>
    <property type="molecule type" value="Genomic_DNA"/>
</dbReference>
<accession>A0ABR8RBH0</accession>
<protein>
    <submittedName>
        <fullName evidence="1">Uncharacterized protein</fullName>
    </submittedName>
</protein>
<comment type="caution">
    <text evidence="1">The sequence shown here is derived from an EMBL/GenBank/DDBJ whole genome shotgun (WGS) entry which is preliminary data.</text>
</comment>